<sequence>MDTDQAAQRVPVDRPRTARKDLRTRQRLCGGDKLTRIQGIGPNGEVRGQTFTQEIDQTLGPDRQLRRSGGWISVRILRRGGRGGCCPHRLGIAHRPHVLLVQERKILRLIAQSDAESSPLPIQGRDEVANVVHLPRFDMQPQIQRRQRAHPGVNDEVYDFLSVSGSDPRLAQGNDRGPMTQREIVHLERAAARRQEAP</sequence>
<name>A0A256GXN0_9HYPH</name>
<dbReference type="Proteomes" id="UP000216363">
    <property type="component" value="Unassembled WGS sequence"/>
</dbReference>
<evidence type="ECO:0000313" key="2">
    <source>
        <dbReference type="EMBL" id="OYR31937.1"/>
    </source>
</evidence>
<evidence type="ECO:0000256" key="1">
    <source>
        <dbReference type="SAM" id="MobiDB-lite"/>
    </source>
</evidence>
<comment type="caution">
    <text evidence="2">The sequence shown here is derived from an EMBL/GenBank/DDBJ whole genome shotgun (WGS) entry which is preliminary data.</text>
</comment>
<evidence type="ECO:0000313" key="3">
    <source>
        <dbReference type="Proteomes" id="UP000216363"/>
    </source>
</evidence>
<accession>A0A256GXN0</accession>
<reference evidence="2 3" key="1">
    <citation type="submission" date="2017-07" db="EMBL/GenBank/DDBJ databases">
        <title>Draft genome of Ochrobactrum lupini type strain LUP21.</title>
        <authorList>
            <person name="Krzyzanowska D.M."/>
            <person name="Jafra S."/>
        </authorList>
    </citation>
    <scope>NUCLEOTIDE SEQUENCE [LARGE SCALE GENOMIC DNA]</scope>
    <source>
        <strain evidence="2 3">LUP21</strain>
    </source>
</reference>
<dbReference type="AlphaFoldDB" id="A0A256GXN0"/>
<gene>
    <name evidence="2" type="ORF">CES86_0634</name>
</gene>
<feature type="compositionally biased region" description="Basic and acidic residues" evidence="1">
    <location>
        <begin position="11"/>
        <end position="20"/>
    </location>
</feature>
<organism evidence="2 3">
    <name type="scientific">Brucella lupini</name>
    <dbReference type="NCBI Taxonomy" id="255457"/>
    <lineage>
        <taxon>Bacteria</taxon>
        <taxon>Pseudomonadati</taxon>
        <taxon>Pseudomonadota</taxon>
        <taxon>Alphaproteobacteria</taxon>
        <taxon>Hyphomicrobiales</taxon>
        <taxon>Brucellaceae</taxon>
        <taxon>Brucella/Ochrobactrum group</taxon>
        <taxon>Brucella</taxon>
    </lineage>
</organism>
<feature type="region of interest" description="Disordered" evidence="1">
    <location>
        <begin position="1"/>
        <end position="20"/>
    </location>
</feature>
<dbReference type="EMBL" id="NNRN01000034">
    <property type="protein sequence ID" value="OYR31937.1"/>
    <property type="molecule type" value="Genomic_DNA"/>
</dbReference>
<proteinExistence type="predicted"/>
<protein>
    <submittedName>
        <fullName evidence="2">Uncharacterized protein</fullName>
    </submittedName>
</protein>